<organism evidence="1 2">
    <name type="scientific">Hibiscus sabdariffa</name>
    <name type="common">roselle</name>
    <dbReference type="NCBI Taxonomy" id="183260"/>
    <lineage>
        <taxon>Eukaryota</taxon>
        <taxon>Viridiplantae</taxon>
        <taxon>Streptophyta</taxon>
        <taxon>Embryophyta</taxon>
        <taxon>Tracheophyta</taxon>
        <taxon>Spermatophyta</taxon>
        <taxon>Magnoliopsida</taxon>
        <taxon>eudicotyledons</taxon>
        <taxon>Gunneridae</taxon>
        <taxon>Pentapetalae</taxon>
        <taxon>rosids</taxon>
        <taxon>malvids</taxon>
        <taxon>Malvales</taxon>
        <taxon>Malvaceae</taxon>
        <taxon>Malvoideae</taxon>
        <taxon>Hibiscus</taxon>
    </lineage>
</organism>
<dbReference type="EMBL" id="JBBPBM010000012">
    <property type="protein sequence ID" value="KAK8562427.1"/>
    <property type="molecule type" value="Genomic_DNA"/>
</dbReference>
<accession>A0ABR2EMN9</accession>
<sequence>MPWRNSPQQQPSYWYDDQGDFYEDYSFDAATRMPCHENLHSMEAVKARMDARSLVIEETSRKVENQTKVILNIMNTMPRQLVQGDSEILNREDDGQIT</sequence>
<protein>
    <submittedName>
        <fullName evidence="1">Uncharacterized protein</fullName>
    </submittedName>
</protein>
<evidence type="ECO:0000313" key="1">
    <source>
        <dbReference type="EMBL" id="KAK8562427.1"/>
    </source>
</evidence>
<dbReference type="Proteomes" id="UP001472677">
    <property type="component" value="Unassembled WGS sequence"/>
</dbReference>
<reference evidence="1 2" key="1">
    <citation type="journal article" date="2024" name="G3 (Bethesda)">
        <title>Genome assembly of Hibiscus sabdariffa L. provides insights into metabolisms of medicinal natural products.</title>
        <authorList>
            <person name="Kim T."/>
        </authorList>
    </citation>
    <scope>NUCLEOTIDE SEQUENCE [LARGE SCALE GENOMIC DNA]</scope>
    <source>
        <strain evidence="1">TK-2024</strain>
        <tissue evidence="1">Old leaves</tissue>
    </source>
</reference>
<gene>
    <name evidence="1" type="ORF">V6N12_010505</name>
</gene>
<evidence type="ECO:0000313" key="2">
    <source>
        <dbReference type="Proteomes" id="UP001472677"/>
    </source>
</evidence>
<proteinExistence type="predicted"/>
<comment type="caution">
    <text evidence="1">The sequence shown here is derived from an EMBL/GenBank/DDBJ whole genome shotgun (WGS) entry which is preliminary data.</text>
</comment>
<name>A0ABR2EMN9_9ROSI</name>
<keyword evidence="2" id="KW-1185">Reference proteome</keyword>